<dbReference type="AlphaFoldDB" id="A0A0V1DTH9"/>
<protein>
    <submittedName>
        <fullName evidence="2">Uncharacterized protein</fullName>
    </submittedName>
</protein>
<evidence type="ECO:0000313" key="2">
    <source>
        <dbReference type="EMBL" id="KRY64887.1"/>
    </source>
</evidence>
<name>A0A0V1DTH9_TRIPS</name>
<organism evidence="2 3">
    <name type="scientific">Trichinella pseudospiralis</name>
    <name type="common">Parasitic roundworm</name>
    <dbReference type="NCBI Taxonomy" id="6337"/>
    <lineage>
        <taxon>Eukaryota</taxon>
        <taxon>Metazoa</taxon>
        <taxon>Ecdysozoa</taxon>
        <taxon>Nematoda</taxon>
        <taxon>Enoplea</taxon>
        <taxon>Dorylaimia</taxon>
        <taxon>Trichinellida</taxon>
        <taxon>Trichinellidae</taxon>
        <taxon>Trichinella</taxon>
    </lineage>
</organism>
<feature type="region of interest" description="Disordered" evidence="1">
    <location>
        <begin position="1"/>
        <end position="21"/>
    </location>
</feature>
<reference evidence="2 3" key="1">
    <citation type="submission" date="2015-01" db="EMBL/GenBank/DDBJ databases">
        <title>Evolution of Trichinella species and genotypes.</title>
        <authorList>
            <person name="Korhonen P.K."/>
            <person name="Edoardo P."/>
            <person name="Giuseppe L.R."/>
            <person name="Gasser R.B."/>
        </authorList>
    </citation>
    <scope>NUCLEOTIDE SEQUENCE [LARGE SCALE GENOMIC DNA]</scope>
    <source>
        <strain evidence="2">ISS13</strain>
    </source>
</reference>
<evidence type="ECO:0000313" key="3">
    <source>
        <dbReference type="Proteomes" id="UP000054632"/>
    </source>
</evidence>
<sequence>MAVDTLGRRLGKMEAAQEQPSCLRSTRKPLECCKCATDQNLAARSSEWQNQERLLLAIADLEAGHAPSVCHSQPDKSPPGENRWKLPEAPSLWLKKVAAIQEQQRTEAEIYSENKPIHNQVTDA</sequence>
<evidence type="ECO:0000256" key="1">
    <source>
        <dbReference type="SAM" id="MobiDB-lite"/>
    </source>
</evidence>
<dbReference type="EMBL" id="JYDR01000258">
    <property type="protein sequence ID" value="KRY64887.1"/>
    <property type="molecule type" value="Genomic_DNA"/>
</dbReference>
<dbReference type="Proteomes" id="UP000054632">
    <property type="component" value="Unassembled WGS sequence"/>
</dbReference>
<proteinExistence type="predicted"/>
<accession>A0A0V1DTH9</accession>
<gene>
    <name evidence="2" type="ORF">T4A_2753</name>
</gene>
<comment type="caution">
    <text evidence="2">The sequence shown here is derived from an EMBL/GenBank/DDBJ whole genome shotgun (WGS) entry which is preliminary data.</text>
</comment>